<protein>
    <submittedName>
        <fullName evidence="1">Uncharacterized protein</fullName>
    </submittedName>
</protein>
<dbReference type="RefSeq" id="XP_004344497.1">
    <property type="nucleotide sequence ID" value="XM_004344447.2"/>
</dbReference>
<evidence type="ECO:0000313" key="2">
    <source>
        <dbReference type="Proteomes" id="UP000008743"/>
    </source>
</evidence>
<organism evidence="1 2">
    <name type="scientific">Capsaspora owczarzaki (strain ATCC 30864)</name>
    <dbReference type="NCBI Taxonomy" id="595528"/>
    <lineage>
        <taxon>Eukaryota</taxon>
        <taxon>Filasterea</taxon>
        <taxon>Capsaspora</taxon>
    </lineage>
</organism>
<accession>A0A0D2WW11</accession>
<evidence type="ECO:0000313" key="1">
    <source>
        <dbReference type="EMBL" id="KJE96573.1"/>
    </source>
</evidence>
<reference evidence="2" key="1">
    <citation type="submission" date="2011-02" db="EMBL/GenBank/DDBJ databases">
        <title>The Genome Sequence of Capsaspora owczarzaki ATCC 30864.</title>
        <authorList>
            <person name="Russ C."/>
            <person name="Cuomo C."/>
            <person name="Burger G."/>
            <person name="Gray M.W."/>
            <person name="Holland P.W.H."/>
            <person name="King N."/>
            <person name="Lang F.B.F."/>
            <person name="Roger A.J."/>
            <person name="Ruiz-Trillo I."/>
            <person name="Young S.K."/>
            <person name="Zeng Q."/>
            <person name="Gargeya S."/>
            <person name="Alvarado L."/>
            <person name="Berlin A."/>
            <person name="Chapman S.B."/>
            <person name="Chen Z."/>
            <person name="Freedman E."/>
            <person name="Gellesch M."/>
            <person name="Goldberg J."/>
            <person name="Griggs A."/>
            <person name="Gujja S."/>
            <person name="Heilman E."/>
            <person name="Heiman D."/>
            <person name="Howarth C."/>
            <person name="Mehta T."/>
            <person name="Neiman D."/>
            <person name="Pearson M."/>
            <person name="Roberts A."/>
            <person name="Saif S."/>
            <person name="Shea T."/>
            <person name="Shenoy N."/>
            <person name="Sisk P."/>
            <person name="Stolte C."/>
            <person name="Sykes S."/>
            <person name="White J."/>
            <person name="Yandava C."/>
            <person name="Haas B."/>
            <person name="Nusbaum C."/>
            <person name="Birren B."/>
        </authorList>
    </citation>
    <scope>NUCLEOTIDE SEQUENCE</scope>
    <source>
        <strain evidence="2">ATCC 30864</strain>
    </source>
</reference>
<dbReference type="EMBL" id="KE346371">
    <property type="protein sequence ID" value="KJE96573.1"/>
    <property type="molecule type" value="Genomic_DNA"/>
</dbReference>
<dbReference type="InParanoid" id="A0A0D2WW11"/>
<proteinExistence type="predicted"/>
<dbReference type="Proteomes" id="UP000008743">
    <property type="component" value="Unassembled WGS sequence"/>
</dbReference>
<keyword evidence="2" id="KW-1185">Reference proteome</keyword>
<name>A0A0D2WW11_CAPO3</name>
<gene>
    <name evidence="1" type="ORF">CAOG_006876</name>
</gene>
<dbReference type="AlphaFoldDB" id="A0A0D2WW11"/>
<sequence>MFRFTLSKLSQSHEIQMADIEKRIAQRLAVRIAKRRAKAQGVAIVIDFFGGCGVASALNEAQQLINDAQDVRAAARLTALLLTRDKAALKKQLQGLGEDQLDKWIDQQIKGI</sequence>